<feature type="transmembrane region" description="Helical" evidence="1">
    <location>
        <begin position="86"/>
        <end position="105"/>
    </location>
</feature>
<proteinExistence type="predicted"/>
<dbReference type="RefSeq" id="WP_344446228.1">
    <property type="nucleotide sequence ID" value="NZ_BAAALF010000222.1"/>
</dbReference>
<evidence type="ECO:0008006" key="4">
    <source>
        <dbReference type="Google" id="ProtNLM"/>
    </source>
</evidence>
<keyword evidence="3" id="KW-1185">Reference proteome</keyword>
<name>A0ABP4HR14_9ACTN</name>
<feature type="transmembrane region" description="Helical" evidence="1">
    <location>
        <begin position="23"/>
        <end position="41"/>
    </location>
</feature>
<comment type="caution">
    <text evidence="2">The sequence shown here is derived from an EMBL/GenBank/DDBJ whole genome shotgun (WGS) entry which is preliminary data.</text>
</comment>
<keyword evidence="1" id="KW-0472">Membrane</keyword>
<reference evidence="3" key="1">
    <citation type="journal article" date="2019" name="Int. J. Syst. Evol. Microbiol.">
        <title>The Global Catalogue of Microorganisms (GCM) 10K type strain sequencing project: providing services to taxonomists for standard genome sequencing and annotation.</title>
        <authorList>
            <consortium name="The Broad Institute Genomics Platform"/>
            <consortium name="The Broad Institute Genome Sequencing Center for Infectious Disease"/>
            <person name="Wu L."/>
            <person name="Ma J."/>
        </authorList>
    </citation>
    <scope>NUCLEOTIDE SEQUENCE [LARGE SCALE GENOMIC DNA]</scope>
    <source>
        <strain evidence="3">JCM 13004</strain>
    </source>
</reference>
<evidence type="ECO:0000313" key="3">
    <source>
        <dbReference type="Proteomes" id="UP001500037"/>
    </source>
</evidence>
<dbReference type="EMBL" id="BAAALF010000222">
    <property type="protein sequence ID" value="GAA1271803.1"/>
    <property type="molecule type" value="Genomic_DNA"/>
</dbReference>
<accession>A0ABP4HR14</accession>
<keyword evidence="1" id="KW-0812">Transmembrane</keyword>
<organism evidence="2 3">
    <name type="scientific">Kitasatospora nipponensis</name>
    <dbReference type="NCBI Taxonomy" id="258049"/>
    <lineage>
        <taxon>Bacteria</taxon>
        <taxon>Bacillati</taxon>
        <taxon>Actinomycetota</taxon>
        <taxon>Actinomycetes</taxon>
        <taxon>Kitasatosporales</taxon>
        <taxon>Streptomycetaceae</taxon>
        <taxon>Kitasatospora</taxon>
    </lineage>
</organism>
<protein>
    <recommendedName>
        <fullName evidence="4">Low temperature requirement A protein (LtrA)</fullName>
    </recommendedName>
</protein>
<evidence type="ECO:0000313" key="2">
    <source>
        <dbReference type="EMBL" id="GAA1271803.1"/>
    </source>
</evidence>
<feature type="transmembrane region" description="Helical" evidence="1">
    <location>
        <begin position="62"/>
        <end position="80"/>
    </location>
</feature>
<gene>
    <name evidence="2" type="ORF">GCM10009665_69930</name>
</gene>
<dbReference type="Proteomes" id="UP001500037">
    <property type="component" value="Unassembled WGS sequence"/>
</dbReference>
<evidence type="ECO:0000256" key="1">
    <source>
        <dbReference type="SAM" id="Phobius"/>
    </source>
</evidence>
<sequence>MLVVGIVLIARGHFGLLTRRSHATGGAAAFVHPAMAGAWLIRLWRPRGLFTAAWREGGRARRVLAVLVSATVIGSAIAWWQGFTTLCGLALVALGLSALALLSPLSRRLDPRTTPPDRPPTTTPDA</sequence>
<keyword evidence="1" id="KW-1133">Transmembrane helix</keyword>